<dbReference type="AlphaFoldDB" id="A0A2P2QSG1"/>
<sequence>MASFGRQPLYNIICYPVKVIFLHTSSNF</sequence>
<accession>A0A2P2QSG1</accession>
<protein>
    <submittedName>
        <fullName evidence="1">Uncharacterized protein</fullName>
    </submittedName>
</protein>
<name>A0A2P2QSG1_RHIMU</name>
<evidence type="ECO:0000313" key="1">
    <source>
        <dbReference type="EMBL" id="MBX69885.1"/>
    </source>
</evidence>
<proteinExistence type="predicted"/>
<organism evidence="1">
    <name type="scientific">Rhizophora mucronata</name>
    <name type="common">Asiatic mangrove</name>
    <dbReference type="NCBI Taxonomy" id="61149"/>
    <lineage>
        <taxon>Eukaryota</taxon>
        <taxon>Viridiplantae</taxon>
        <taxon>Streptophyta</taxon>
        <taxon>Embryophyta</taxon>
        <taxon>Tracheophyta</taxon>
        <taxon>Spermatophyta</taxon>
        <taxon>Magnoliopsida</taxon>
        <taxon>eudicotyledons</taxon>
        <taxon>Gunneridae</taxon>
        <taxon>Pentapetalae</taxon>
        <taxon>rosids</taxon>
        <taxon>fabids</taxon>
        <taxon>Malpighiales</taxon>
        <taxon>Rhizophoraceae</taxon>
        <taxon>Rhizophora</taxon>
    </lineage>
</organism>
<reference evidence="1" key="1">
    <citation type="submission" date="2018-02" db="EMBL/GenBank/DDBJ databases">
        <title>Rhizophora mucronata_Transcriptome.</title>
        <authorList>
            <person name="Meera S.P."/>
            <person name="Sreeshan A."/>
            <person name="Augustine A."/>
        </authorList>
    </citation>
    <scope>NUCLEOTIDE SEQUENCE</scope>
    <source>
        <tissue evidence="1">Leaf</tissue>
    </source>
</reference>
<dbReference type="EMBL" id="GGEC01089401">
    <property type="protein sequence ID" value="MBX69885.1"/>
    <property type="molecule type" value="Transcribed_RNA"/>
</dbReference>